<feature type="transmembrane region" description="Helical" evidence="8">
    <location>
        <begin position="527"/>
        <end position="547"/>
    </location>
</feature>
<gene>
    <name evidence="9" type="ORF">GCM10007036_21110</name>
</gene>
<dbReference type="Gene3D" id="3.30.2090.10">
    <property type="entry name" value="Multidrug efflux transporter AcrB TolC docking domain, DN and DC subdomains"/>
    <property type="match status" value="2"/>
</dbReference>
<dbReference type="InterPro" id="IPR001036">
    <property type="entry name" value="Acrflvin-R"/>
</dbReference>
<accession>A0A917I7M1</accession>
<reference evidence="9" key="1">
    <citation type="journal article" date="2014" name="Int. J. Syst. Evol. Microbiol.">
        <title>Complete genome sequence of Corynebacterium casei LMG S-19264T (=DSM 44701T), isolated from a smear-ripened cheese.</title>
        <authorList>
            <consortium name="US DOE Joint Genome Institute (JGI-PGF)"/>
            <person name="Walter F."/>
            <person name="Albersmeier A."/>
            <person name="Kalinowski J."/>
            <person name="Ruckert C."/>
        </authorList>
    </citation>
    <scope>NUCLEOTIDE SEQUENCE</scope>
    <source>
        <strain evidence="9">CGMCC 1.12214</strain>
    </source>
</reference>
<protein>
    <submittedName>
        <fullName evidence="9">Multidrug transporter</fullName>
    </submittedName>
</protein>
<dbReference type="PANTHER" id="PTHR32063">
    <property type="match status" value="1"/>
</dbReference>
<dbReference type="AlphaFoldDB" id="A0A917I7M1"/>
<keyword evidence="2" id="KW-0813">Transport</keyword>
<reference evidence="9" key="2">
    <citation type="submission" date="2020-09" db="EMBL/GenBank/DDBJ databases">
        <authorList>
            <person name="Sun Q."/>
            <person name="Zhou Y."/>
        </authorList>
    </citation>
    <scope>NUCLEOTIDE SEQUENCE</scope>
    <source>
        <strain evidence="9">CGMCC 1.12214</strain>
    </source>
</reference>
<dbReference type="FunFam" id="1.20.1640.10:FF:000001">
    <property type="entry name" value="Efflux pump membrane transporter"/>
    <property type="match status" value="1"/>
</dbReference>
<evidence type="ECO:0000313" key="10">
    <source>
        <dbReference type="Proteomes" id="UP000603912"/>
    </source>
</evidence>
<dbReference type="Gene3D" id="1.20.1640.10">
    <property type="entry name" value="Multidrug efflux transporter AcrB transmembrane domain"/>
    <property type="match status" value="2"/>
</dbReference>
<feature type="transmembrane region" description="Helical" evidence="8">
    <location>
        <begin position="952"/>
        <end position="971"/>
    </location>
</feature>
<feature type="transmembrane region" description="Helical" evidence="8">
    <location>
        <begin position="853"/>
        <end position="873"/>
    </location>
</feature>
<organism evidence="9 10">
    <name type="scientific">Alsobacter metallidurans</name>
    <dbReference type="NCBI Taxonomy" id="340221"/>
    <lineage>
        <taxon>Bacteria</taxon>
        <taxon>Pseudomonadati</taxon>
        <taxon>Pseudomonadota</taxon>
        <taxon>Alphaproteobacteria</taxon>
        <taxon>Hyphomicrobiales</taxon>
        <taxon>Alsobacteraceae</taxon>
        <taxon>Alsobacter</taxon>
    </lineage>
</organism>
<dbReference type="Proteomes" id="UP000603912">
    <property type="component" value="Unassembled WGS sequence"/>
</dbReference>
<evidence type="ECO:0000256" key="1">
    <source>
        <dbReference type="ARBA" id="ARBA00004429"/>
    </source>
</evidence>
<evidence type="ECO:0000313" key="9">
    <source>
        <dbReference type="EMBL" id="GGH18698.1"/>
    </source>
</evidence>
<dbReference type="Pfam" id="PF00873">
    <property type="entry name" value="ACR_tran"/>
    <property type="match status" value="1"/>
</dbReference>
<keyword evidence="3" id="KW-1003">Cell membrane</keyword>
<dbReference type="PRINTS" id="PR00702">
    <property type="entry name" value="ACRIFLAVINRP"/>
</dbReference>
<feature type="transmembrane region" description="Helical" evidence="8">
    <location>
        <begin position="336"/>
        <end position="353"/>
    </location>
</feature>
<evidence type="ECO:0000256" key="2">
    <source>
        <dbReference type="ARBA" id="ARBA00022448"/>
    </source>
</evidence>
<comment type="caution">
    <text evidence="9">The sequence shown here is derived from an EMBL/GenBank/DDBJ whole genome shotgun (WGS) entry which is preliminary data.</text>
</comment>
<dbReference type="Gene3D" id="3.30.70.1440">
    <property type="entry name" value="Multidrug efflux transporter AcrB pore domain"/>
    <property type="match status" value="1"/>
</dbReference>
<dbReference type="Gene3D" id="3.30.70.1430">
    <property type="entry name" value="Multidrug efflux transporter AcrB pore domain"/>
    <property type="match status" value="2"/>
</dbReference>
<dbReference type="EMBL" id="BMES01000001">
    <property type="protein sequence ID" value="GGH18698.1"/>
    <property type="molecule type" value="Genomic_DNA"/>
</dbReference>
<dbReference type="InterPro" id="IPR027463">
    <property type="entry name" value="AcrB_DN_DC_subdom"/>
</dbReference>
<dbReference type="RefSeq" id="WP_188517569.1">
    <property type="nucleotide sequence ID" value="NZ_BMES01000001.1"/>
</dbReference>
<feature type="transmembrane region" description="Helical" evidence="8">
    <location>
        <begin position="12"/>
        <end position="29"/>
    </location>
</feature>
<proteinExistence type="predicted"/>
<evidence type="ECO:0000256" key="7">
    <source>
        <dbReference type="ARBA" id="ARBA00023136"/>
    </source>
</evidence>
<keyword evidence="10" id="KW-1185">Reference proteome</keyword>
<keyword evidence="5 8" id="KW-0812">Transmembrane</keyword>
<keyword evidence="7 8" id="KW-0472">Membrane</keyword>
<dbReference type="SUPFAM" id="SSF82866">
    <property type="entry name" value="Multidrug efflux transporter AcrB transmembrane domain"/>
    <property type="match status" value="2"/>
</dbReference>
<evidence type="ECO:0000256" key="8">
    <source>
        <dbReference type="SAM" id="Phobius"/>
    </source>
</evidence>
<evidence type="ECO:0000256" key="5">
    <source>
        <dbReference type="ARBA" id="ARBA00022692"/>
    </source>
</evidence>
<feature type="transmembrane region" description="Helical" evidence="8">
    <location>
        <begin position="360"/>
        <end position="381"/>
    </location>
</feature>
<sequence length="1049" mass="113144">MSLPVLCIRRPVMTTLITLSFIIFGLFAYRQLPVAALPRVDFPTISVQANLPGASPETMAASVAAPLERQFSNISGITSMTSLSSQGSTNIVMQFDLDRNIDGAALDVQSSIGAAARRLPPDLPNPPSFRKVNPADQPILFLVVTSATQPLSVVNDYAETVLQQQISQIPGVAQALIFGAQKYAVRIMVDPEALSARGLSFTDLRTAISSANSNQPTGTLRGERQRVTIEATGQLRKAADYNDLIVASRNGAPVRLEDVATTKDSVENDESASWYNDQRSLIVAIFRQSDANTVDVVDKIRERIPSYREQLPASIGLNVLNDRSVPIREAVHDVKFTLMLSVALVVMVIFLFLKSLTATLIPTLALPVSLVGTFAAMYVMGYSIDNISLLALTLSVGFVVDDAIVMLENIVRHIEEGMKPFEAALLGSREIGFTIVSITLSLVAVFIPVFFMGGVVGRVFREFAAVISVAILVSGFVSLTLTPMLCARILKAHDAHARPNLFSRAVDAVLDGILAAYRWALDVCLKARLIVLLLTIASVFVSVKLYMDVPKGFFPTEDTGLIRGATEGPPDTSFEAMAARQQLLNEIVRADPAVDYLTSNSGFQSISQGFMFIALKPREEREPVNEVIARLRRKVANVPGISLVMQPVQNINLNSGRQSRAQYQYTLQSADLAALYKSAPDMRARLAKIDMLRDVNIDLQLSNPQAMVELDREKAAQFGVTSDQLRQTLYSAFGSRQISTIFTPANDYQVIMEADRIFQTDPSALSRIFVRNNAGQNVPLEAIATVTRNVGPLSVSRQSQQPAVTISFNTAPGVSLGDAVEAIKRAEREAALPASITTGFTGSAQLFQDALKGQGVLILAAVLVIYMVLGVLYESFIHPITILSGLPSAGLGALLALQYYGMDLSVIAIIGILMLIGIVKKNAIMMVDFAIERRREGADALTAIREAALLRFRPIIMTTFAALLGTLPIALGSGAGSELRQPLGIAVVGGLCVSQLLTLFITPVVYFYLDKIETLLSGGKKLAAREEAPLGDAVPAGAAPTGAAYQRAD</sequence>
<keyword evidence="6 8" id="KW-1133">Transmembrane helix</keyword>
<evidence type="ECO:0000256" key="3">
    <source>
        <dbReference type="ARBA" id="ARBA00022475"/>
    </source>
</evidence>
<feature type="transmembrane region" description="Helical" evidence="8">
    <location>
        <begin position="906"/>
        <end position="931"/>
    </location>
</feature>
<comment type="subcellular location">
    <subcellularLocation>
        <location evidence="1">Cell inner membrane</location>
        <topology evidence="1">Multi-pass membrane protein</topology>
    </subcellularLocation>
</comment>
<evidence type="ECO:0000256" key="4">
    <source>
        <dbReference type="ARBA" id="ARBA00022519"/>
    </source>
</evidence>
<keyword evidence="4" id="KW-0997">Cell inner membrane</keyword>
<evidence type="ECO:0000256" key="6">
    <source>
        <dbReference type="ARBA" id="ARBA00022989"/>
    </source>
</evidence>
<dbReference type="SUPFAM" id="SSF82693">
    <property type="entry name" value="Multidrug efflux transporter AcrB pore domain, PN1, PN2, PC1 and PC2 subdomains"/>
    <property type="match status" value="4"/>
</dbReference>
<dbReference type="FunFam" id="3.30.70.1430:FF:000001">
    <property type="entry name" value="Efflux pump membrane transporter"/>
    <property type="match status" value="1"/>
</dbReference>
<dbReference type="PANTHER" id="PTHR32063:SF21">
    <property type="entry name" value="MULTIDRUG RESISTANCE PROTEIN MDTB"/>
    <property type="match status" value="1"/>
</dbReference>
<name>A0A917I7M1_9HYPH</name>
<dbReference type="SUPFAM" id="SSF82714">
    <property type="entry name" value="Multidrug efflux transporter AcrB TolC docking domain, DN and DC subdomains"/>
    <property type="match status" value="2"/>
</dbReference>
<feature type="transmembrane region" description="Helical" evidence="8">
    <location>
        <begin position="983"/>
        <end position="1009"/>
    </location>
</feature>
<feature type="transmembrane region" description="Helical" evidence="8">
    <location>
        <begin position="463"/>
        <end position="489"/>
    </location>
</feature>
<dbReference type="GO" id="GO:0005886">
    <property type="term" value="C:plasma membrane"/>
    <property type="evidence" value="ECO:0007669"/>
    <property type="project" value="UniProtKB-SubCell"/>
</dbReference>
<feature type="transmembrane region" description="Helical" evidence="8">
    <location>
        <begin position="431"/>
        <end position="451"/>
    </location>
</feature>
<dbReference type="GO" id="GO:0042910">
    <property type="term" value="F:xenobiotic transmembrane transporter activity"/>
    <property type="evidence" value="ECO:0007669"/>
    <property type="project" value="TreeGrafter"/>
</dbReference>
<dbReference type="Gene3D" id="3.30.70.1320">
    <property type="entry name" value="Multidrug efflux transporter AcrB pore domain like"/>
    <property type="match status" value="1"/>
</dbReference>